<dbReference type="InterPro" id="IPR011042">
    <property type="entry name" value="6-blade_b-propeller_TolB-like"/>
</dbReference>
<dbReference type="SMART" id="SM00560">
    <property type="entry name" value="LamGL"/>
    <property type="match status" value="2"/>
</dbReference>
<feature type="domain" description="LamG-like jellyroll fold" evidence="3">
    <location>
        <begin position="805"/>
        <end position="925"/>
    </location>
</feature>
<keyword evidence="2" id="KW-1015">Disulfide bond</keyword>
<dbReference type="Proteomes" id="UP000245133">
    <property type="component" value="Unassembled WGS sequence"/>
</dbReference>
<sequence length="1186" mass="125761">MSGLISNSSVTLSSGNDTLVVNKDGNFTFPNLLRSGTQYEVKLTLSSSSALKCNLSNEKGTVQSSNITDVKVECGLADGYYQVGVSITGTGGPVTFQNNATDTITIVSDTLSKFNTPLKTGDSYLVTISSQTAGTVCAFLEPSSSQGIVGTTNITVTVRCVPGYLTGGTIIPLATVDLFPNVDTPNLFLRTMVGDYPANAGGTGPTFGNANNTSANLVRFNNPKGMAGDGTYIYVADYDNDLIRRINRTTGETTSFAGGASVAGGTTCPGTVTTNCLDGTGLAAQFYRPFALTTDGTSLYVLELLGNRIRRINLTTAQVTTLAGDGSSGFSDNTNGLLASFLNPHSITMHQGMLYVVDRYNHRIRSVNPVTGAVSTFAGTGVAGYLDANASAAIFNNPVGIVGLGNFLYISDLGNHRIRRISLLGANPVTTIAGQSTPGSKDDVGTKAFLDAPFSLATDGTNLIFSEYTTYLIRHVRLSDTKVSTLVGGIIGYSDNAGLNAAMQRPAYLLSDGYNMYISEENNHAIRRIENAEILRYTFDGNSNDSVSNNHGLLNGGPNLVADENGTASAAYEFDGSTQNIRATSNVTYNGQSLGMGNNKKFTISAWIFPRGGSTDQVIFSNGTQATDGFTLILQGTTRLLYLYVNSVPSGIGIRPIPLNQWTHVTVTNNADNWQIYVNGLSENIIFNAATNAPTSVFQIAGGAGALSFFSGKVSDVRIFNGTLDTNAIQKLAIQVPTGLIAYFPFNGNTNDVSGNGNDLTIMGTPSLATDRNGLPNSAYIFNSNLDYMEKANPNRVPTGNNNRTTCVWVRSTSSPVNLVSFGAAVNGQGNGLALGNSSILHYGYVTDQTTDHFYLLGRWVHICGTYDGANSQIYFNGSLRSTTGITWATAASATLRVGRRMDAGEFFSGSLDDIRIYNRVLSASEIQALSGPHPLQVAGLQMHLQADSITASPVTAWFDNSPNNTTATSTGGNSVSQPLAGQRPTWSAIAINNTPGVIFNSASSHNLRNISGTYFGLNTDSFTMFVVNYRNSLLGAQTVLSTGPIPGGKSFLFDDAGAFPCSATSRFSVIKLAAACAAISDVGFSPMTQRIFTMSYDHITAITNPFYWDVNGPVGATITSNLNFIPPSGVDGIFVGSRIGPNDHFDGILSEIIYFNSALSTSDADLVRCYLSRKYKIRIGNLCPY</sequence>
<reference evidence="4 5" key="1">
    <citation type="submission" date="2018-02" db="EMBL/GenBank/DDBJ databases">
        <title>Novel Leptospira species isolated from soil and water in Japan.</title>
        <authorList>
            <person name="Nakao R."/>
            <person name="Masuzawa T."/>
        </authorList>
    </citation>
    <scope>NUCLEOTIDE SEQUENCE [LARGE SCALE GENOMIC DNA]</scope>
    <source>
        <strain evidence="4 5">YH101</strain>
    </source>
</reference>
<evidence type="ECO:0000259" key="3">
    <source>
        <dbReference type="SMART" id="SM00560"/>
    </source>
</evidence>
<organism evidence="4 5">
    <name type="scientific">Leptospira ryugenii</name>
    <dbReference type="NCBI Taxonomy" id="1917863"/>
    <lineage>
        <taxon>Bacteria</taxon>
        <taxon>Pseudomonadati</taxon>
        <taxon>Spirochaetota</taxon>
        <taxon>Spirochaetia</taxon>
        <taxon>Leptospirales</taxon>
        <taxon>Leptospiraceae</taxon>
        <taxon>Leptospira</taxon>
    </lineage>
</organism>
<keyword evidence="1" id="KW-0732">Signal</keyword>
<dbReference type="GO" id="GO:0030246">
    <property type="term" value="F:carbohydrate binding"/>
    <property type="evidence" value="ECO:0007669"/>
    <property type="project" value="UniProtKB-KW"/>
</dbReference>
<comment type="caution">
    <text evidence="4">The sequence shown here is derived from an EMBL/GenBank/DDBJ whole genome shotgun (WGS) entry which is preliminary data.</text>
</comment>
<proteinExistence type="predicted"/>
<evidence type="ECO:0000313" key="4">
    <source>
        <dbReference type="EMBL" id="GBF50115.1"/>
    </source>
</evidence>
<dbReference type="InterPro" id="IPR013320">
    <property type="entry name" value="ConA-like_dom_sf"/>
</dbReference>
<dbReference type="Gene3D" id="2.120.10.30">
    <property type="entry name" value="TolB, C-terminal domain"/>
    <property type="match status" value="3"/>
</dbReference>
<evidence type="ECO:0000256" key="2">
    <source>
        <dbReference type="ARBA" id="ARBA00023157"/>
    </source>
</evidence>
<dbReference type="SUPFAM" id="SSF63825">
    <property type="entry name" value="YWTD domain"/>
    <property type="match status" value="1"/>
</dbReference>
<dbReference type="PANTHER" id="PTHR46388">
    <property type="entry name" value="NHL REPEAT-CONTAINING PROTEIN 2"/>
    <property type="match status" value="1"/>
</dbReference>
<keyword evidence="4" id="KW-0430">Lectin</keyword>
<evidence type="ECO:0000256" key="1">
    <source>
        <dbReference type="ARBA" id="ARBA00022729"/>
    </source>
</evidence>
<dbReference type="EMBL" id="BFBB01000003">
    <property type="protein sequence ID" value="GBF50115.1"/>
    <property type="molecule type" value="Genomic_DNA"/>
</dbReference>
<dbReference type="Gene3D" id="2.60.120.200">
    <property type="match status" value="2"/>
</dbReference>
<dbReference type="Pfam" id="PF13385">
    <property type="entry name" value="Laminin_G_3"/>
    <property type="match status" value="2"/>
</dbReference>
<accession>A0A2P2DZQ9</accession>
<protein>
    <submittedName>
        <fullName evidence="4">Concanavalin A-like lectin/glucanases family protein</fullName>
    </submittedName>
</protein>
<keyword evidence="5" id="KW-1185">Reference proteome</keyword>
<dbReference type="InterPro" id="IPR006558">
    <property type="entry name" value="LamG-like"/>
</dbReference>
<gene>
    <name evidence="4" type="ORF">LPTSP4_16390</name>
</gene>
<evidence type="ECO:0000313" key="5">
    <source>
        <dbReference type="Proteomes" id="UP000245133"/>
    </source>
</evidence>
<feature type="domain" description="LamG-like jellyroll fold" evidence="3">
    <location>
        <begin position="600"/>
        <end position="728"/>
    </location>
</feature>
<dbReference type="AlphaFoldDB" id="A0A2P2DZQ9"/>
<dbReference type="SUPFAM" id="SSF49899">
    <property type="entry name" value="Concanavalin A-like lectins/glucanases"/>
    <property type="match status" value="2"/>
</dbReference>
<dbReference type="PANTHER" id="PTHR46388:SF2">
    <property type="entry name" value="NHL REPEAT-CONTAINING PROTEIN 2"/>
    <property type="match status" value="1"/>
</dbReference>
<name>A0A2P2DZQ9_9LEPT</name>